<protein>
    <submittedName>
        <fullName evidence="1">Uncharacterized protein</fullName>
    </submittedName>
</protein>
<evidence type="ECO:0000313" key="2">
    <source>
        <dbReference type="Proteomes" id="UP000487757"/>
    </source>
</evidence>
<dbReference type="OrthoDB" id="5120820at2"/>
<dbReference type="AlphaFoldDB" id="A0A7K0FZY1"/>
<comment type="caution">
    <text evidence="1">The sequence shown here is derived from an EMBL/GenBank/DDBJ whole genome shotgun (WGS) entry which is preliminary data.</text>
</comment>
<sequence>MAVGLFIDPVFYKIGSGSFLNSFFSTIYIKLENNNWGNKYPLIMNDLYNGCVNN</sequence>
<evidence type="ECO:0000313" key="1">
    <source>
        <dbReference type="EMBL" id="MRX77138.1"/>
    </source>
</evidence>
<dbReference type="Pfam" id="PF15601">
    <property type="entry name" value="Imm70"/>
    <property type="match status" value="1"/>
</dbReference>
<dbReference type="InterPro" id="IPR028185">
    <property type="entry name" value="Imm70"/>
</dbReference>
<name>A0A7K0FZY1_9SPHI</name>
<keyword evidence="2" id="KW-1185">Reference proteome</keyword>
<proteinExistence type="predicted"/>
<dbReference type="RefSeq" id="WP_154281377.1">
    <property type="nucleotide sequence ID" value="NZ_JBHUJQ010000001.1"/>
</dbReference>
<dbReference type="Proteomes" id="UP000487757">
    <property type="component" value="Unassembled WGS sequence"/>
</dbReference>
<reference evidence="1 2" key="1">
    <citation type="submission" date="2019-11" db="EMBL/GenBank/DDBJ databases">
        <title>Pedobacter petrophilus genome.</title>
        <authorList>
            <person name="Feldbauer M.J."/>
            <person name="Newman J.D."/>
        </authorList>
    </citation>
    <scope>NUCLEOTIDE SEQUENCE [LARGE SCALE GENOMIC DNA]</scope>
    <source>
        <strain evidence="1 2">LMG 29686</strain>
    </source>
</reference>
<gene>
    <name evidence="1" type="ORF">GJU39_13680</name>
</gene>
<organism evidence="1 2">
    <name type="scientific">Pedobacter petrophilus</name>
    <dbReference type="NCBI Taxonomy" id="1908241"/>
    <lineage>
        <taxon>Bacteria</taxon>
        <taxon>Pseudomonadati</taxon>
        <taxon>Bacteroidota</taxon>
        <taxon>Sphingobacteriia</taxon>
        <taxon>Sphingobacteriales</taxon>
        <taxon>Sphingobacteriaceae</taxon>
        <taxon>Pedobacter</taxon>
    </lineage>
</organism>
<dbReference type="EMBL" id="WKKH01000020">
    <property type="protein sequence ID" value="MRX77138.1"/>
    <property type="molecule type" value="Genomic_DNA"/>
</dbReference>
<accession>A0A7K0FZY1</accession>